<dbReference type="GO" id="GO:0003676">
    <property type="term" value="F:nucleic acid binding"/>
    <property type="evidence" value="ECO:0007669"/>
    <property type="project" value="InterPro"/>
</dbReference>
<name>A0A381N4U9_9ZZZZ</name>
<dbReference type="EMBL" id="UINC01000128">
    <property type="protein sequence ID" value="SUZ49660.1"/>
    <property type="molecule type" value="Genomic_DNA"/>
</dbReference>
<evidence type="ECO:0000256" key="1">
    <source>
        <dbReference type="ARBA" id="ARBA00022603"/>
    </source>
</evidence>
<accession>A0A381N4U9</accession>
<dbReference type="PANTHER" id="PTHR43542">
    <property type="entry name" value="METHYLTRANSFERASE"/>
    <property type="match status" value="1"/>
</dbReference>
<proteinExistence type="predicted"/>
<organism evidence="3">
    <name type="scientific">marine metagenome</name>
    <dbReference type="NCBI Taxonomy" id="408172"/>
    <lineage>
        <taxon>unclassified sequences</taxon>
        <taxon>metagenomes</taxon>
        <taxon>ecological metagenomes</taxon>
    </lineage>
</organism>
<dbReference type="NCBIfam" id="TIGR00095">
    <property type="entry name" value="16S rRNA (guanine(966)-N(2))-methyltransferase RsmD"/>
    <property type="match status" value="1"/>
</dbReference>
<dbReference type="InterPro" id="IPR002052">
    <property type="entry name" value="DNA_methylase_N6_adenine_CS"/>
</dbReference>
<dbReference type="InterPro" id="IPR004398">
    <property type="entry name" value="RNA_MeTrfase_RsmD"/>
</dbReference>
<keyword evidence="1" id="KW-0489">Methyltransferase</keyword>
<dbReference type="AlphaFoldDB" id="A0A381N4U9"/>
<dbReference type="CDD" id="cd02440">
    <property type="entry name" value="AdoMet_MTases"/>
    <property type="match status" value="1"/>
</dbReference>
<dbReference type="PANTHER" id="PTHR43542:SF1">
    <property type="entry name" value="METHYLTRANSFERASE"/>
    <property type="match status" value="1"/>
</dbReference>
<dbReference type="GO" id="GO:0008168">
    <property type="term" value="F:methyltransferase activity"/>
    <property type="evidence" value="ECO:0007669"/>
    <property type="project" value="UniProtKB-KW"/>
</dbReference>
<dbReference type="GO" id="GO:0031167">
    <property type="term" value="P:rRNA methylation"/>
    <property type="evidence" value="ECO:0007669"/>
    <property type="project" value="InterPro"/>
</dbReference>
<dbReference type="PROSITE" id="PS00092">
    <property type="entry name" value="N6_MTASE"/>
    <property type="match status" value="1"/>
</dbReference>
<dbReference type="InterPro" id="IPR029063">
    <property type="entry name" value="SAM-dependent_MTases_sf"/>
</dbReference>
<evidence type="ECO:0000313" key="3">
    <source>
        <dbReference type="EMBL" id="SUZ49660.1"/>
    </source>
</evidence>
<protein>
    <recommendedName>
        <fullName evidence="4">16S rRNA (Guanine(966)-N(2))-methyltransferase RsmD</fullName>
    </recommendedName>
</protein>
<reference evidence="3" key="1">
    <citation type="submission" date="2018-05" db="EMBL/GenBank/DDBJ databases">
        <authorList>
            <person name="Lanie J.A."/>
            <person name="Ng W.-L."/>
            <person name="Kazmierczak K.M."/>
            <person name="Andrzejewski T.M."/>
            <person name="Davidsen T.M."/>
            <person name="Wayne K.J."/>
            <person name="Tettelin H."/>
            <person name="Glass J.I."/>
            <person name="Rusch D."/>
            <person name="Podicherti R."/>
            <person name="Tsui H.-C.T."/>
            <person name="Winkler M.E."/>
        </authorList>
    </citation>
    <scope>NUCLEOTIDE SEQUENCE</scope>
</reference>
<dbReference type="SUPFAM" id="SSF53335">
    <property type="entry name" value="S-adenosyl-L-methionine-dependent methyltransferases"/>
    <property type="match status" value="1"/>
</dbReference>
<keyword evidence="2" id="KW-0808">Transferase</keyword>
<gene>
    <name evidence="3" type="ORF">METZ01_LOCUS2514</name>
</gene>
<dbReference type="Gene3D" id="3.40.50.150">
    <property type="entry name" value="Vaccinia Virus protein VP39"/>
    <property type="match status" value="1"/>
</dbReference>
<evidence type="ECO:0008006" key="4">
    <source>
        <dbReference type="Google" id="ProtNLM"/>
    </source>
</evidence>
<dbReference type="Pfam" id="PF03602">
    <property type="entry name" value="Cons_hypoth95"/>
    <property type="match status" value="1"/>
</dbReference>
<sequence>MSANIHPTPSSFIGMPIKANLSILAGTYKGTRLKMPDSAGTRPTSARVRKSLFDMLGDLSGSSVLDIFSGSGALGFEAASRGAVSVTFVDSGRRAVESIRKNGLLFHGVNLDFIRQDVFRFLKQCNSSFDLILADPPYEKVNLNGLADQAIKRLGSGGRLVIESSVREKWNSEGARVKKYGDTQISIFST</sequence>
<evidence type="ECO:0000256" key="2">
    <source>
        <dbReference type="ARBA" id="ARBA00022679"/>
    </source>
</evidence>
<dbReference type="PIRSF" id="PIRSF004553">
    <property type="entry name" value="CHP00095"/>
    <property type="match status" value="1"/>
</dbReference>